<sequence length="226" mass="23809">MPTTSGGVSGGNTSPKPTGIGAFFQGIGNYISTNAQDPLGSLGRVGELLSGKNFFDVYDKSLGTIFGQNSGKDVTDTVTQQDVQDIAHDIVGQQNALQDARDQADRVFAQDSANTAMDFEAREAEKLRQWQTDMSNTSYQRAVADLKKAGLSPLLMYSSGGSGASTPSGSAASGAQASHRSQSVDLSPITSLMNSYFSTARSIQTETMSDVTKVLSTLILSGAFKR</sequence>
<feature type="region of interest" description="Disordered" evidence="1">
    <location>
        <begin position="160"/>
        <end position="182"/>
    </location>
</feature>
<reference evidence="2" key="1">
    <citation type="submission" date="2021-04" db="EMBL/GenBank/DDBJ databases">
        <title>Genomes of microviruses identified in yellow-bellied marmot fecal samples.</title>
        <authorList>
            <person name="Varsani A."/>
            <person name="Kraberger S."/>
            <person name="Chatterjee A."/>
            <person name="Richet C."/>
            <person name="Fontenele R.S."/>
            <person name="Schmidlin K."/>
            <person name="Blumstein D.T."/>
        </authorList>
    </citation>
    <scope>NUCLEOTIDE SEQUENCE</scope>
    <source>
        <strain evidence="2">Mar33</strain>
    </source>
</reference>
<name>A0A8F5RCR0_9VIRU</name>
<dbReference type="EMBL" id="MZ089779">
    <property type="protein sequence ID" value="QXN75158.1"/>
    <property type="molecule type" value="Genomic_DNA"/>
</dbReference>
<accession>A0A8F5RCR0</accession>
<evidence type="ECO:0000313" key="2">
    <source>
        <dbReference type="EMBL" id="QXN75158.1"/>
    </source>
</evidence>
<organism evidence="2">
    <name type="scientific">Microvirus mar33</name>
    <dbReference type="NCBI Taxonomy" id="2851167"/>
    <lineage>
        <taxon>Viruses</taxon>
        <taxon>Monodnaviria</taxon>
        <taxon>Sangervirae</taxon>
        <taxon>Phixviricota</taxon>
        <taxon>Malgrandaviricetes</taxon>
        <taxon>Petitvirales</taxon>
        <taxon>Microviridae</taxon>
    </lineage>
</organism>
<proteinExistence type="predicted"/>
<protein>
    <submittedName>
        <fullName evidence="2">DNA pilot protein</fullName>
    </submittedName>
</protein>
<evidence type="ECO:0000256" key="1">
    <source>
        <dbReference type="SAM" id="MobiDB-lite"/>
    </source>
</evidence>
<feature type="compositionally biased region" description="Low complexity" evidence="1">
    <location>
        <begin position="164"/>
        <end position="182"/>
    </location>
</feature>